<dbReference type="Proteomes" id="UP000478636">
    <property type="component" value="Unassembled WGS sequence"/>
</dbReference>
<dbReference type="EMBL" id="WSZI01000013">
    <property type="protein sequence ID" value="MWN21313.1"/>
    <property type="molecule type" value="Genomic_DNA"/>
</dbReference>
<dbReference type="Pfam" id="PF05133">
    <property type="entry name" value="SPP1_portal"/>
    <property type="match status" value="1"/>
</dbReference>
<proteinExistence type="predicted"/>
<sequence length="497" mass="55825">MKLLDRIKTMFKIGGAQMGVVSSLNSVLDHPKINVSPGEYERIKKDLIYFRGEYPDVRYNNTSRQSKSRPFQPLNVAKVVVQQQASILFNEKATFAIEGNDNADKFAHDVLDANDFNKSFERYLESMLALGGLAMRPYVSGDEIKIAYVQAPVFFPLRSNTNDVSEAAIATRTTQVEKGHNAYYTLLEFHYWDDNGLYHIDNELYRSDEANVTGVQVPLTNLYDDLEPSVTLAGLTRPMFIYLKPFGFNNKDITSPLGLSIYDNARPTLDQINTAYDQFFWELKMGQRRVAVPEGMISVRVSEGGERQETFEADQNVFIGMGAGVDEMKVTDLTTPIRADDYITSINQFLKTLEMQVGLSVGTLSFDGQGLKTATEVVSENSMTYRTRNSHLNNVERAVQELIVTILELGKVFGLYEGDVPTLDDVRVSFDDGVFLDKTSELAYWSQAAAGGLVSKRYAMKKLYRDLSDEELDTMIAEINQEQQPPLSNVDAGMFGN</sequence>
<protein>
    <submittedName>
        <fullName evidence="1">Phage portal protein</fullName>
    </submittedName>
</protein>
<organism evidence="1 2">
    <name type="scientific">Leuconostoc lactis</name>
    <dbReference type="NCBI Taxonomy" id="1246"/>
    <lineage>
        <taxon>Bacteria</taxon>
        <taxon>Bacillati</taxon>
        <taxon>Bacillota</taxon>
        <taxon>Bacilli</taxon>
        <taxon>Lactobacillales</taxon>
        <taxon>Lactobacillaceae</taxon>
        <taxon>Leuconostoc</taxon>
    </lineage>
</organism>
<dbReference type="AlphaFoldDB" id="A0A6L7ACU5"/>
<dbReference type="InterPro" id="IPR021145">
    <property type="entry name" value="Portal_protein_SPP1_Gp6-like"/>
</dbReference>
<comment type="caution">
    <text evidence="1">The sequence shown here is derived from an EMBL/GenBank/DDBJ whole genome shotgun (WGS) entry which is preliminary data.</text>
</comment>
<name>A0A6L7ACU5_LEULA</name>
<dbReference type="InterPro" id="IPR006432">
    <property type="entry name" value="Phage_portal_A118-type"/>
</dbReference>
<dbReference type="NCBIfam" id="TIGR01542">
    <property type="entry name" value="A118_put_portal"/>
    <property type="match status" value="1"/>
</dbReference>
<reference evidence="1 2" key="1">
    <citation type="submission" date="2019-12" db="EMBL/GenBank/DDBJ databases">
        <title>Complete genome sequence of Leuconostoc lactis strain AVN1 provides insights into metabolic potential.</title>
        <authorList>
            <person name="Besrour N."/>
            <person name="Najjari A."/>
            <person name="Fhoula I."/>
            <person name="Jaballah S."/>
            <person name="Klibi N."/>
            <person name="Ouzari H.I."/>
        </authorList>
    </citation>
    <scope>NUCLEOTIDE SEQUENCE [LARGE SCALE GENOMIC DNA]</scope>
    <source>
        <strain evidence="1 2">AVN1</strain>
    </source>
</reference>
<evidence type="ECO:0000313" key="2">
    <source>
        <dbReference type="Proteomes" id="UP000478636"/>
    </source>
</evidence>
<gene>
    <name evidence="1" type="ORF">GQS40_06460</name>
</gene>
<accession>A0A6L7ACU5</accession>
<dbReference type="PIRSF" id="PIRSF011911">
    <property type="entry name" value="A118_put_portal"/>
    <property type="match status" value="1"/>
</dbReference>
<evidence type="ECO:0000313" key="1">
    <source>
        <dbReference type="EMBL" id="MWN21313.1"/>
    </source>
</evidence>